<dbReference type="AlphaFoldDB" id="A0A948W4V0"/>
<evidence type="ECO:0000259" key="2">
    <source>
        <dbReference type="PROSITE" id="PS50853"/>
    </source>
</evidence>
<dbReference type="CDD" id="cd00063">
    <property type="entry name" value="FN3"/>
    <property type="match status" value="1"/>
</dbReference>
<dbReference type="EMBL" id="JAHJDP010000003">
    <property type="protein sequence ID" value="MBU2689350.1"/>
    <property type="molecule type" value="Genomic_DNA"/>
</dbReference>
<gene>
    <name evidence="3" type="ORF">KJ970_00350</name>
</gene>
<dbReference type="Gene3D" id="2.60.40.10">
    <property type="entry name" value="Immunoglobulins"/>
    <property type="match status" value="1"/>
</dbReference>
<sequence length="114" mass="12661">MSSLVTLDWADTPGAVGYRVQVGTSCGGGSEITVNSSQYPLSDLSEGTTYYWRVKAKNNCGTWGTYSDSYSFATSPNRPPRSPHRRSRRRDDTQNPIPPTLSMLRHAEFFSHPS</sequence>
<dbReference type="Proteomes" id="UP000777784">
    <property type="component" value="Unassembled WGS sequence"/>
</dbReference>
<dbReference type="PROSITE" id="PS50853">
    <property type="entry name" value="FN3"/>
    <property type="match status" value="1"/>
</dbReference>
<feature type="domain" description="Fibronectin type-III" evidence="2">
    <location>
        <begin position="1"/>
        <end position="77"/>
    </location>
</feature>
<dbReference type="InterPro" id="IPR013783">
    <property type="entry name" value="Ig-like_fold"/>
</dbReference>
<dbReference type="InterPro" id="IPR003961">
    <property type="entry name" value="FN3_dom"/>
</dbReference>
<dbReference type="SUPFAM" id="SSF49265">
    <property type="entry name" value="Fibronectin type III"/>
    <property type="match status" value="1"/>
</dbReference>
<accession>A0A948W4V0</accession>
<name>A0A948W4V0_UNCEI</name>
<evidence type="ECO:0000256" key="1">
    <source>
        <dbReference type="SAM" id="MobiDB-lite"/>
    </source>
</evidence>
<protein>
    <submittedName>
        <fullName evidence="3">Fibronectin type III domain-containing protein</fullName>
    </submittedName>
</protein>
<reference evidence="3" key="1">
    <citation type="submission" date="2021-05" db="EMBL/GenBank/DDBJ databases">
        <title>Energy efficiency and biological interactions define the core microbiome of deep oligotrophic groundwater.</title>
        <authorList>
            <person name="Mehrshad M."/>
            <person name="Lopez-Fernandez M."/>
            <person name="Bell E."/>
            <person name="Bernier-Latmani R."/>
            <person name="Bertilsson S."/>
            <person name="Dopson M."/>
        </authorList>
    </citation>
    <scope>NUCLEOTIDE SEQUENCE</scope>
    <source>
        <strain evidence="3">Modern_marine.mb.64</strain>
    </source>
</reference>
<proteinExistence type="predicted"/>
<feature type="region of interest" description="Disordered" evidence="1">
    <location>
        <begin position="70"/>
        <end position="104"/>
    </location>
</feature>
<dbReference type="InterPro" id="IPR036116">
    <property type="entry name" value="FN3_sf"/>
</dbReference>
<organism evidence="3 4">
    <name type="scientific">Eiseniibacteriota bacterium</name>
    <dbReference type="NCBI Taxonomy" id="2212470"/>
    <lineage>
        <taxon>Bacteria</taxon>
        <taxon>Candidatus Eiseniibacteriota</taxon>
    </lineage>
</organism>
<evidence type="ECO:0000313" key="4">
    <source>
        <dbReference type="Proteomes" id="UP000777784"/>
    </source>
</evidence>
<dbReference type="Pfam" id="PF00041">
    <property type="entry name" value="fn3"/>
    <property type="match status" value="1"/>
</dbReference>
<evidence type="ECO:0000313" key="3">
    <source>
        <dbReference type="EMBL" id="MBU2689350.1"/>
    </source>
</evidence>
<comment type="caution">
    <text evidence="3">The sequence shown here is derived from an EMBL/GenBank/DDBJ whole genome shotgun (WGS) entry which is preliminary data.</text>
</comment>